<dbReference type="Pfam" id="PF18962">
    <property type="entry name" value="Por_Secre_tail"/>
    <property type="match status" value="1"/>
</dbReference>
<protein>
    <recommendedName>
        <fullName evidence="3">Secretion system C-terminal sorting domain-containing protein</fullName>
    </recommendedName>
</protein>
<gene>
    <name evidence="4" type="ORF">GCM10007962_29670</name>
</gene>
<keyword evidence="5" id="KW-1185">Reference proteome</keyword>
<dbReference type="EMBL" id="BMNR01000008">
    <property type="protein sequence ID" value="GGK33374.1"/>
    <property type="molecule type" value="Genomic_DNA"/>
</dbReference>
<evidence type="ECO:0000259" key="3">
    <source>
        <dbReference type="Pfam" id="PF18962"/>
    </source>
</evidence>
<reference evidence="4" key="2">
    <citation type="submission" date="2020-09" db="EMBL/GenBank/DDBJ databases">
        <authorList>
            <person name="Sun Q."/>
            <person name="Ohkuma M."/>
        </authorList>
    </citation>
    <scope>NUCLEOTIDE SEQUENCE</scope>
    <source>
        <strain evidence="4">JCM 12862</strain>
    </source>
</reference>
<feature type="domain" description="Secretion system C-terminal sorting" evidence="3">
    <location>
        <begin position="388"/>
        <end position="460"/>
    </location>
</feature>
<feature type="chain" id="PRO_5035188445" description="Secretion system C-terminal sorting domain-containing protein" evidence="2">
    <location>
        <begin position="20"/>
        <end position="463"/>
    </location>
</feature>
<reference evidence="4" key="1">
    <citation type="journal article" date="2014" name="Int. J. Syst. Evol. Microbiol.">
        <title>Complete genome sequence of Corynebacterium casei LMG S-19264T (=DSM 44701T), isolated from a smear-ripened cheese.</title>
        <authorList>
            <consortium name="US DOE Joint Genome Institute (JGI-PGF)"/>
            <person name="Walter F."/>
            <person name="Albersmeier A."/>
            <person name="Kalinowski J."/>
            <person name="Ruckert C."/>
        </authorList>
    </citation>
    <scope>NUCLEOTIDE SEQUENCE</scope>
    <source>
        <strain evidence="4">JCM 12862</strain>
    </source>
</reference>
<sequence length="463" mass="51435">MKQSLFLILSILNIQLAFSQAFTVESIKYSGDNNKRINLVILSEGYQSSEFNKFTTDATNFMNSMFSQTPYSEYANYFNVYIIKVPSNESGADHPGTATDVVEPTSPITNVDTYFNSSYDTGGYHRLLYSFNTSTISTVLANNFQLYDIAIVLVNSSEYGGSGGQFAFASTGMSASEIAVHEIGHSFANLKDEYFQGDEYLAEGINLTQETNPSLVKWKNWIGVNGINIYQLSGSVNAKTWYRPHQTCKMRYLGYPFCSVCTEGVIEKIHSLVSPIDSYTPISSSITNPSFLIDFQLNLIETIPNTLQSKWTLNGADFANNLDHLSVLKTDLNAGINNLTAVVTDTTPLLRIDNHETIHAYTVSWTIDNSALGVHEINSQVNDIKITVYPNPTQDIVNLKFDSSLNTNLRVDIVSMDGKKIATKTISSSYTSKIDMQSFSNGIYIAKFYSNNVLIATKKLVKN</sequence>
<dbReference type="AlphaFoldDB" id="A0A8J3BS71"/>
<dbReference type="Gene3D" id="3.40.390.10">
    <property type="entry name" value="Collagenase (Catalytic Domain)"/>
    <property type="match status" value="1"/>
</dbReference>
<dbReference type="InterPro" id="IPR019026">
    <property type="entry name" value="Peptidase_M64_IgA"/>
</dbReference>
<evidence type="ECO:0000313" key="5">
    <source>
        <dbReference type="Proteomes" id="UP000612329"/>
    </source>
</evidence>
<dbReference type="Proteomes" id="UP000612329">
    <property type="component" value="Unassembled WGS sequence"/>
</dbReference>
<dbReference type="GO" id="GO:0008237">
    <property type="term" value="F:metallopeptidase activity"/>
    <property type="evidence" value="ECO:0007669"/>
    <property type="project" value="InterPro"/>
</dbReference>
<evidence type="ECO:0000313" key="4">
    <source>
        <dbReference type="EMBL" id="GGK33374.1"/>
    </source>
</evidence>
<feature type="signal peptide" evidence="2">
    <location>
        <begin position="1"/>
        <end position="19"/>
    </location>
</feature>
<dbReference type="InterPro" id="IPR024079">
    <property type="entry name" value="MetalloPept_cat_dom_sf"/>
</dbReference>
<dbReference type="RefSeq" id="WP_188654597.1">
    <property type="nucleotide sequence ID" value="NZ_BMNR01000008.1"/>
</dbReference>
<evidence type="ECO:0000256" key="1">
    <source>
        <dbReference type="ARBA" id="ARBA00022729"/>
    </source>
</evidence>
<dbReference type="Pfam" id="PF09471">
    <property type="entry name" value="Peptidase_M64"/>
    <property type="match status" value="1"/>
</dbReference>
<evidence type="ECO:0000256" key="2">
    <source>
        <dbReference type="SAM" id="SignalP"/>
    </source>
</evidence>
<proteinExistence type="predicted"/>
<comment type="caution">
    <text evidence="4">The sequence shown here is derived from an EMBL/GenBank/DDBJ whole genome shotgun (WGS) entry which is preliminary data.</text>
</comment>
<dbReference type="NCBIfam" id="TIGR04183">
    <property type="entry name" value="Por_Secre_tail"/>
    <property type="match status" value="1"/>
</dbReference>
<organism evidence="4 5">
    <name type="scientific">Yeosuana aromativorans</name>
    <dbReference type="NCBI Taxonomy" id="288019"/>
    <lineage>
        <taxon>Bacteria</taxon>
        <taxon>Pseudomonadati</taxon>
        <taxon>Bacteroidota</taxon>
        <taxon>Flavobacteriia</taxon>
        <taxon>Flavobacteriales</taxon>
        <taxon>Flavobacteriaceae</taxon>
        <taxon>Yeosuana</taxon>
    </lineage>
</organism>
<keyword evidence="1 2" id="KW-0732">Signal</keyword>
<dbReference type="InterPro" id="IPR026444">
    <property type="entry name" value="Secre_tail"/>
</dbReference>
<name>A0A8J3BS71_9FLAO</name>
<accession>A0A8J3BS71</accession>